<proteinExistence type="predicted"/>
<organism evidence="1">
    <name type="scientific">viral metagenome</name>
    <dbReference type="NCBI Taxonomy" id="1070528"/>
    <lineage>
        <taxon>unclassified sequences</taxon>
        <taxon>metagenomes</taxon>
        <taxon>organismal metagenomes</taxon>
    </lineage>
</organism>
<sequence length="103" mass="11527">MALSTIQWLRSYKSRSNDNLRVVTGQLNDGMMIVVRTQHAPQAPPEGDLNIFHSSDVLDIQECEEGLAPDMELNEVGFHDHTVSIGRAMAYMGANRAWLEQLS</sequence>
<name>A0A2V0R982_9ZZZZ</name>
<reference evidence="1" key="1">
    <citation type="submission" date="2017-04" db="EMBL/GenBank/DDBJ databases">
        <title>Unveiling RNA virosphere associated with marine microorganisms.</title>
        <authorList>
            <person name="Urayama S."/>
            <person name="Takaki Y."/>
            <person name="Nishi S."/>
            <person name="Yoshida Y."/>
            <person name="Deguchi S."/>
            <person name="Takai K."/>
            <person name="Nunoura T."/>
        </authorList>
    </citation>
    <scope>NUCLEOTIDE SEQUENCE</scope>
</reference>
<comment type="caution">
    <text evidence="1">The sequence shown here is derived from an EMBL/GenBank/DDBJ whole genome shotgun (WGS) entry which is preliminary data.</text>
</comment>
<dbReference type="EMBL" id="BDQA01000388">
    <property type="protein sequence ID" value="GBH21853.1"/>
    <property type="molecule type" value="Genomic_RNA"/>
</dbReference>
<accession>A0A2V0R982</accession>
<dbReference type="AlphaFoldDB" id="A0A2V0R982"/>
<evidence type="ECO:0000313" key="1">
    <source>
        <dbReference type="EMBL" id="GBH21853.1"/>
    </source>
</evidence>
<protein>
    <submittedName>
        <fullName evidence="1">Uncharacterized protein</fullName>
    </submittedName>
</protein>